<evidence type="ECO:0000313" key="2">
    <source>
        <dbReference type="EMBL" id="RCI11393.1"/>
    </source>
</evidence>
<reference evidence="2 3" key="1">
    <citation type="journal article" date="2015" name="BMC Genomics">
        <title>Insights from the genome of Ophiocordyceps polyrhachis-furcata to pathogenicity and host specificity in insect fungi.</title>
        <authorList>
            <person name="Wichadakul D."/>
            <person name="Kobmoo N."/>
            <person name="Ingsriswang S."/>
            <person name="Tangphatsornruang S."/>
            <person name="Chantasingh D."/>
            <person name="Luangsa-ard J.J."/>
            <person name="Eurwilaichitr L."/>
        </authorList>
    </citation>
    <scope>NUCLEOTIDE SEQUENCE [LARGE SCALE GENOMIC DNA]</scope>
    <source>
        <strain evidence="2 3">BCC 54312</strain>
    </source>
</reference>
<sequence length="626" mass="65800">MELTGLRTTVACLAPNAKLGKDFYLYHPPSLVIVLDRSFASFVSKQLELFFHLPSFVCSSCKHSLTMFCRLYHRSVGAILFLQSVWCEHTGDAARPSQQAIAGVATSQVPSNGSAASKFHDVLFIEPAESASFQPTVIVRNSRSSQISTVKHAPPPTTTDQGTRSVQSTGLAKSDTLFILDDGSGVRPAPTTTTTTTDRGTRSVQSTGLAVSHTLYNTVFFDLVNGIPSGLDSSDGSSDRRTTKHAPSETAAAKGFKPVTKCNSGDPDCFNVQIQETVWISDGAMLSVFVTPSPIVQTRASLDLVREPVASLAVSVKQPAGAAFICPFNRPNCYLETSSTTVGHDAAASLQIEVGPPVASERKMVASDSNHHPVKERPSTIGTRHRENSAASYPPAILRPTATDNKAKPPFSSPVSTMVGEVMMPNDRDSSSAGQFRGSLPLSEEGAQSPDGPGGTSPTSGERRGRASQTVSNQRQASHSALDLSEQRPWQASQTVSNGQEASHTSEERQTVSNAYAQASPSPSSLDAANKQQASFTSLILSSANAKQAVNDPSSSPASADQRSASLTPSARMRQTSSPTPDSTEALQTTTTTTTASDPGQTGGVGGRSRGHAGLVVAVAGLLALV</sequence>
<name>A0A367LAF5_9HYPO</name>
<dbReference type="OrthoDB" id="10661090at2759"/>
<feature type="region of interest" description="Disordered" evidence="1">
    <location>
        <begin position="548"/>
        <end position="610"/>
    </location>
</feature>
<gene>
    <name evidence="2" type="ORF">L249_7128</name>
</gene>
<feature type="region of interest" description="Disordered" evidence="1">
    <location>
        <begin position="231"/>
        <end position="252"/>
    </location>
</feature>
<accession>A0A367LAF5</accession>
<evidence type="ECO:0000313" key="3">
    <source>
        <dbReference type="Proteomes" id="UP000253664"/>
    </source>
</evidence>
<comment type="caution">
    <text evidence="2">The sequence shown here is derived from an EMBL/GenBank/DDBJ whole genome shotgun (WGS) entry which is preliminary data.</text>
</comment>
<feature type="compositionally biased region" description="Polar residues" evidence="1">
    <location>
        <begin position="467"/>
        <end position="479"/>
    </location>
</feature>
<feature type="compositionally biased region" description="Polar residues" evidence="1">
    <location>
        <begin position="488"/>
        <end position="503"/>
    </location>
</feature>
<feature type="region of interest" description="Disordered" evidence="1">
    <location>
        <begin position="364"/>
        <end position="531"/>
    </location>
</feature>
<feature type="compositionally biased region" description="Basic and acidic residues" evidence="1">
    <location>
        <begin position="364"/>
        <end position="388"/>
    </location>
</feature>
<proteinExistence type="predicted"/>
<feature type="region of interest" description="Disordered" evidence="1">
    <location>
        <begin position="182"/>
        <end position="205"/>
    </location>
</feature>
<dbReference type="EMBL" id="LKCN02000010">
    <property type="protein sequence ID" value="RCI11393.1"/>
    <property type="molecule type" value="Genomic_DNA"/>
</dbReference>
<dbReference type="Proteomes" id="UP000253664">
    <property type="component" value="Unassembled WGS sequence"/>
</dbReference>
<organism evidence="2 3">
    <name type="scientific">Ophiocordyceps polyrhachis-furcata BCC 54312</name>
    <dbReference type="NCBI Taxonomy" id="1330021"/>
    <lineage>
        <taxon>Eukaryota</taxon>
        <taxon>Fungi</taxon>
        <taxon>Dikarya</taxon>
        <taxon>Ascomycota</taxon>
        <taxon>Pezizomycotina</taxon>
        <taxon>Sordariomycetes</taxon>
        <taxon>Hypocreomycetidae</taxon>
        <taxon>Hypocreales</taxon>
        <taxon>Ophiocordycipitaceae</taxon>
        <taxon>Ophiocordyceps</taxon>
    </lineage>
</organism>
<evidence type="ECO:0000256" key="1">
    <source>
        <dbReference type="SAM" id="MobiDB-lite"/>
    </source>
</evidence>
<feature type="compositionally biased region" description="Polar residues" evidence="1">
    <location>
        <begin position="511"/>
        <end position="531"/>
    </location>
</feature>
<dbReference type="AlphaFoldDB" id="A0A367LAF5"/>
<feature type="compositionally biased region" description="Polar residues" evidence="1">
    <location>
        <begin position="548"/>
        <end position="588"/>
    </location>
</feature>
<feature type="region of interest" description="Disordered" evidence="1">
    <location>
        <begin position="144"/>
        <end position="166"/>
    </location>
</feature>
<protein>
    <submittedName>
        <fullName evidence="2">Uncharacterized protein</fullName>
    </submittedName>
</protein>
<keyword evidence="3" id="KW-1185">Reference proteome</keyword>